<evidence type="ECO:0000313" key="4">
    <source>
        <dbReference type="EMBL" id="MFC4585134.1"/>
    </source>
</evidence>
<dbReference type="InterPro" id="IPR015943">
    <property type="entry name" value="WD40/YVTN_repeat-like_dom_sf"/>
</dbReference>
<evidence type="ECO:0000256" key="1">
    <source>
        <dbReference type="SAM" id="MobiDB-lite"/>
    </source>
</evidence>
<dbReference type="Gene3D" id="2.130.10.10">
    <property type="entry name" value="YVTN repeat-like/Quinoprotein amine dehydrogenase"/>
    <property type="match status" value="1"/>
</dbReference>
<dbReference type="InterPro" id="IPR002372">
    <property type="entry name" value="PQQ_rpt_dom"/>
</dbReference>
<dbReference type="Proteomes" id="UP001595891">
    <property type="component" value="Unassembled WGS sequence"/>
</dbReference>
<protein>
    <submittedName>
        <fullName evidence="4">PQQ-binding-like beta-propeller repeat protein</fullName>
    </submittedName>
</protein>
<feature type="compositionally biased region" description="Pro residues" evidence="1">
    <location>
        <begin position="23"/>
        <end position="44"/>
    </location>
</feature>
<keyword evidence="2" id="KW-1133">Transmembrane helix</keyword>
<evidence type="ECO:0000259" key="3">
    <source>
        <dbReference type="Pfam" id="PF13360"/>
    </source>
</evidence>
<feature type="compositionally biased region" description="Pro residues" evidence="1">
    <location>
        <begin position="52"/>
        <end position="65"/>
    </location>
</feature>
<evidence type="ECO:0000256" key="2">
    <source>
        <dbReference type="SAM" id="Phobius"/>
    </source>
</evidence>
<comment type="caution">
    <text evidence="4">The sequence shown here is derived from an EMBL/GenBank/DDBJ whole genome shotgun (WGS) entry which is preliminary data.</text>
</comment>
<feature type="compositionally biased region" description="Low complexity" evidence="1">
    <location>
        <begin position="100"/>
        <end position="109"/>
    </location>
</feature>
<feature type="domain" description="Pyrrolo-quinoline quinone repeat" evidence="3">
    <location>
        <begin position="458"/>
        <end position="603"/>
    </location>
</feature>
<dbReference type="Gene3D" id="2.40.128.630">
    <property type="match status" value="1"/>
</dbReference>
<organism evidence="4 5">
    <name type="scientific">Sphaerisporangium corydalis</name>
    <dbReference type="NCBI Taxonomy" id="1441875"/>
    <lineage>
        <taxon>Bacteria</taxon>
        <taxon>Bacillati</taxon>
        <taxon>Actinomycetota</taxon>
        <taxon>Actinomycetes</taxon>
        <taxon>Streptosporangiales</taxon>
        <taxon>Streptosporangiaceae</taxon>
        <taxon>Sphaerisporangium</taxon>
    </lineage>
</organism>
<reference evidence="5" key="1">
    <citation type="journal article" date="2019" name="Int. J. Syst. Evol. Microbiol.">
        <title>The Global Catalogue of Microorganisms (GCM) 10K type strain sequencing project: providing services to taxonomists for standard genome sequencing and annotation.</title>
        <authorList>
            <consortium name="The Broad Institute Genomics Platform"/>
            <consortium name="The Broad Institute Genome Sequencing Center for Infectious Disease"/>
            <person name="Wu L."/>
            <person name="Ma J."/>
        </authorList>
    </citation>
    <scope>NUCLEOTIDE SEQUENCE [LARGE SCALE GENOMIC DNA]</scope>
    <source>
        <strain evidence="5">CCUG 49560</strain>
    </source>
</reference>
<accession>A0ABV9EAU3</accession>
<keyword evidence="2" id="KW-0812">Transmembrane</keyword>
<feature type="region of interest" description="Disordered" evidence="1">
    <location>
        <begin position="229"/>
        <end position="251"/>
    </location>
</feature>
<name>A0ABV9EAU3_9ACTN</name>
<keyword evidence="5" id="KW-1185">Reference proteome</keyword>
<dbReference type="PANTHER" id="PTHR34512">
    <property type="entry name" value="CELL SURFACE PROTEIN"/>
    <property type="match status" value="1"/>
</dbReference>
<dbReference type="RefSeq" id="WP_262843767.1">
    <property type="nucleotide sequence ID" value="NZ_JANZYP010000021.1"/>
</dbReference>
<feature type="region of interest" description="Disordered" evidence="1">
    <location>
        <begin position="1"/>
        <end position="192"/>
    </location>
</feature>
<feature type="domain" description="Pyrrolo-quinoline quinone repeat" evidence="3">
    <location>
        <begin position="228"/>
        <end position="427"/>
    </location>
</feature>
<keyword evidence="2" id="KW-0472">Membrane</keyword>
<feature type="transmembrane region" description="Helical" evidence="2">
    <location>
        <begin position="201"/>
        <end position="222"/>
    </location>
</feature>
<feature type="compositionally biased region" description="Gly residues" evidence="1">
    <location>
        <begin position="230"/>
        <end position="246"/>
    </location>
</feature>
<proteinExistence type="predicted"/>
<dbReference type="Pfam" id="PF13360">
    <property type="entry name" value="PQQ_2"/>
    <property type="match status" value="2"/>
</dbReference>
<feature type="compositionally biased region" description="Low complexity" evidence="1">
    <location>
        <begin position="151"/>
        <end position="179"/>
    </location>
</feature>
<dbReference type="PANTHER" id="PTHR34512:SF30">
    <property type="entry name" value="OUTER MEMBRANE PROTEIN ASSEMBLY FACTOR BAMB"/>
    <property type="match status" value="1"/>
</dbReference>
<dbReference type="EMBL" id="JBHSFN010000002">
    <property type="protein sequence ID" value="MFC4585134.1"/>
    <property type="molecule type" value="Genomic_DNA"/>
</dbReference>
<evidence type="ECO:0000313" key="5">
    <source>
        <dbReference type="Proteomes" id="UP001595891"/>
    </source>
</evidence>
<gene>
    <name evidence="4" type="ORF">ACFO8L_03545</name>
</gene>
<dbReference type="InterPro" id="IPR011047">
    <property type="entry name" value="Quinoprotein_ADH-like_sf"/>
</dbReference>
<sequence length="670" mass="68820">MSHGDSHEPQYPPPGQAGGPQDRPVPPPGSYGPPGSPASPPDPYGPTAQGPYPYPEGNPAPPQGPYGPQGGHPQGPYGQAPPPQGPYGPQGGYPAPPQGPYGNQAPPQGRYGNPQDQPYVNPQGPHGYPQDQPYANPQGPYANPQGAYVNPQAPYAGPQAPYGPQGQYGAPQGTPPGYGAPQGYGGPPPYGPPPAKGGRTAWLLVGGAVVLVVVVVAAFLGLRLLKDGGTDAGTSGGTGGTGGDGGVASSTGELTGQVGWRVAAVPVANRVNLSGVLGSWVTPGAFVRADNASMYARDSVSGKALWELRPPQGAKFCGVSQEAAGGAVAVAYGTEFASRYSKTLTNVHCLGVMLVDLATGKARWQTELTDTYSATTLKRIGATPPDTMPLAISDGAVFAVSYWSAVGLSITDGARLWEAKELKAKGGETSCIFRDVLVGKAGAVTLASCDRANPVALLAFDPATGRQRWRSDLSAADTGDDTGIGKWLVAADPLVVALPVYGGGGRYLVVGDDGRTTATIAEKGSYGTLDMQAIGLSAGARPRYHAVVAMGTLVASTKAARVTDLRDSNSLVAFDLATGRPRWTKDIGKKSTIVPAVADGGSVIAMRTGTYEEPPQPFRFQLADGSGGAMGPAYDRELIYTPTNCLYRYSGKALFLVSNTDTKIGAALLR</sequence>
<dbReference type="SUPFAM" id="SSF50998">
    <property type="entry name" value="Quinoprotein alcohol dehydrogenase-like"/>
    <property type="match status" value="1"/>
</dbReference>